<evidence type="ECO:0000256" key="4">
    <source>
        <dbReference type="SAM" id="SignalP"/>
    </source>
</evidence>
<dbReference type="InterPro" id="IPR034984">
    <property type="entry name" value="Imelysin-like_IPPA"/>
</dbReference>
<keyword evidence="7" id="KW-1185">Reference proteome</keyword>
<dbReference type="GO" id="GO:0030313">
    <property type="term" value="C:cell envelope"/>
    <property type="evidence" value="ECO:0007669"/>
    <property type="project" value="UniProtKB-SubCell"/>
</dbReference>
<feature type="domain" description="Imelysin-like" evidence="5">
    <location>
        <begin position="33"/>
        <end position="312"/>
    </location>
</feature>
<name>A0A0P1EA97_9RHOB</name>
<reference evidence="7" key="1">
    <citation type="submission" date="2015-09" db="EMBL/GenBank/DDBJ databases">
        <authorList>
            <person name="Rodrigo-Torres L."/>
            <person name="Arahal D.R."/>
        </authorList>
    </citation>
    <scope>NUCLEOTIDE SEQUENCE [LARGE SCALE GENOMIC DNA]</scope>
    <source>
        <strain evidence="7">CECT 4293</strain>
    </source>
</reference>
<dbReference type="InterPro" id="IPR038352">
    <property type="entry name" value="Imelysin_sf"/>
</dbReference>
<feature type="region of interest" description="Disordered" evidence="3">
    <location>
        <begin position="220"/>
        <end position="241"/>
    </location>
</feature>
<dbReference type="InterPro" id="IPR018976">
    <property type="entry name" value="Imelysin-like"/>
</dbReference>
<feature type="compositionally biased region" description="Basic and acidic residues" evidence="3">
    <location>
        <begin position="227"/>
        <end position="241"/>
    </location>
</feature>
<evidence type="ECO:0000313" key="7">
    <source>
        <dbReference type="Proteomes" id="UP000050786"/>
    </source>
</evidence>
<dbReference type="AlphaFoldDB" id="A0A0P1EA97"/>
<protein>
    <submittedName>
        <fullName evidence="6">Iron-regulated protein A</fullName>
    </submittedName>
</protein>
<evidence type="ECO:0000259" key="5">
    <source>
        <dbReference type="Pfam" id="PF09375"/>
    </source>
</evidence>
<feature type="chain" id="PRO_5006061393" evidence="4">
    <location>
        <begin position="19"/>
        <end position="336"/>
    </location>
</feature>
<evidence type="ECO:0000256" key="2">
    <source>
        <dbReference type="ARBA" id="ARBA00022729"/>
    </source>
</evidence>
<dbReference type="Pfam" id="PF09375">
    <property type="entry name" value="Peptidase_M75"/>
    <property type="match status" value="1"/>
</dbReference>
<dbReference type="Gene3D" id="1.20.1420.20">
    <property type="entry name" value="M75 peptidase, HXXE motif"/>
    <property type="match status" value="1"/>
</dbReference>
<comment type="subcellular location">
    <subcellularLocation>
        <location evidence="1">Cell envelope</location>
    </subcellularLocation>
</comment>
<dbReference type="Proteomes" id="UP000050786">
    <property type="component" value="Unassembled WGS sequence"/>
</dbReference>
<feature type="signal peptide" evidence="4">
    <location>
        <begin position="1"/>
        <end position="18"/>
    </location>
</feature>
<evidence type="ECO:0000256" key="3">
    <source>
        <dbReference type="SAM" id="MobiDB-lite"/>
    </source>
</evidence>
<dbReference type="EMBL" id="CYPS01000067">
    <property type="protein sequence ID" value="CUH45408.1"/>
    <property type="molecule type" value="Genomic_DNA"/>
</dbReference>
<evidence type="ECO:0000256" key="1">
    <source>
        <dbReference type="ARBA" id="ARBA00004196"/>
    </source>
</evidence>
<proteinExistence type="predicted"/>
<dbReference type="CDD" id="cd14659">
    <property type="entry name" value="Imelysin-like_IPPA"/>
    <property type="match status" value="1"/>
</dbReference>
<keyword evidence="2 4" id="KW-0732">Signal</keyword>
<gene>
    <name evidence="6" type="primary">irpA</name>
    <name evidence="6" type="ORF">RUM4293_04322</name>
</gene>
<sequence>MRAFVLALSLTLPLGAYAQERGPILSDAIEAHILPGYARLTEATDELAEAAKTDCNPTSVALRTAYHAAFDDWILVSHLRFGPSEAEDRAFALAFWPDTKGFTPKALSGLIAAEDTAIQSQDAFAETSVAGRGFFALELMLYDPRFTDLGSAEYRCALMQAITADINRNAMAIDADWVGYAPALANPGENSPYRSEDEAMQELYKTLITGLEFTADTRLGRPMGTFDRPRPKRAEARRSDRSLRHVQLSLTALRDLAARLSADHPDIAADLDGAFAAAIDRAQSLDDPAFAGVATPQGRFRVEVLHQSINDIRAITSTELGPTLGINAGFNSLDGD</sequence>
<dbReference type="RefSeq" id="WP_058275334.1">
    <property type="nucleotide sequence ID" value="NZ_CYPS01000067.1"/>
</dbReference>
<organism evidence="6 7">
    <name type="scientific">Ruegeria atlantica</name>
    <dbReference type="NCBI Taxonomy" id="81569"/>
    <lineage>
        <taxon>Bacteria</taxon>
        <taxon>Pseudomonadati</taxon>
        <taxon>Pseudomonadota</taxon>
        <taxon>Alphaproteobacteria</taxon>
        <taxon>Rhodobacterales</taxon>
        <taxon>Roseobacteraceae</taxon>
        <taxon>Ruegeria</taxon>
    </lineage>
</organism>
<accession>A0A0P1EA97</accession>
<evidence type="ECO:0000313" key="6">
    <source>
        <dbReference type="EMBL" id="CUH45408.1"/>
    </source>
</evidence>